<dbReference type="EMBL" id="CP058215">
    <property type="protein sequence ID" value="QLC50492.1"/>
    <property type="molecule type" value="Genomic_DNA"/>
</dbReference>
<reference evidence="2 3" key="1">
    <citation type="submission" date="2020-06" db="EMBL/GenBank/DDBJ databases">
        <title>Methanolobus halotolerans sp. nov., isolated from a saline lake Tus in Siberia.</title>
        <authorList>
            <person name="Shen Y."/>
            <person name="Chen S.-C."/>
            <person name="Lai M.-C."/>
            <person name="Huang H.-H."/>
            <person name="Chiu H.-H."/>
            <person name="Tang S.-L."/>
            <person name="Rogozin D.Y."/>
            <person name="Degermendzhy A.G."/>
        </authorList>
    </citation>
    <scope>NUCLEOTIDE SEQUENCE [LARGE SCALE GENOMIC DNA]</scope>
    <source>
        <strain evidence="2 3">DSM 21339</strain>
    </source>
</reference>
<dbReference type="InterPro" id="IPR004010">
    <property type="entry name" value="Double_Cache_2"/>
</dbReference>
<dbReference type="Proteomes" id="UP000509594">
    <property type="component" value="Chromosome"/>
</dbReference>
<dbReference type="RefSeq" id="WP_176965548.1">
    <property type="nucleotide sequence ID" value="NZ_CP058215.1"/>
</dbReference>
<dbReference type="GeneID" id="55821954"/>
<dbReference type="OrthoDB" id="190812at2157"/>
<sequence length="178" mass="20284">MSSSKSIPCIFIISFLLIVAAGCTSTEDSSIYEEEEEIVGEIETGLTPQEEYTISRVNEAIDLMNDKGEQAFPEFRENNSEWFHDDFYIFIWKTDGTRVVYPPDVSSEGEDMSDLEDYNGKPIGQLFIDTALSVEGEGWVDYYWPKPGENEPSMKHTYIKRTYIGDEAYLVGSGYYPD</sequence>
<name>A0A7D5E750_9EURY</name>
<proteinExistence type="predicted"/>
<feature type="domain" description="Double Cache" evidence="1">
    <location>
        <begin position="81"/>
        <end position="176"/>
    </location>
</feature>
<evidence type="ECO:0000259" key="1">
    <source>
        <dbReference type="Pfam" id="PF08269"/>
    </source>
</evidence>
<evidence type="ECO:0000313" key="3">
    <source>
        <dbReference type="Proteomes" id="UP000509594"/>
    </source>
</evidence>
<dbReference type="PROSITE" id="PS51257">
    <property type="entry name" value="PROKAR_LIPOPROTEIN"/>
    <property type="match status" value="1"/>
</dbReference>
<dbReference type="KEGG" id="mzi:HWN40_09725"/>
<dbReference type="Gene3D" id="3.30.450.20">
    <property type="entry name" value="PAS domain"/>
    <property type="match status" value="1"/>
</dbReference>
<evidence type="ECO:0000313" key="2">
    <source>
        <dbReference type="EMBL" id="QLC50492.1"/>
    </source>
</evidence>
<dbReference type="AlphaFoldDB" id="A0A7D5E750"/>
<accession>A0A7D5E750</accession>
<protein>
    <submittedName>
        <fullName evidence="2">Cache domain-containing protein</fullName>
    </submittedName>
</protein>
<keyword evidence="3" id="KW-1185">Reference proteome</keyword>
<gene>
    <name evidence="2" type="ORF">HWN40_09725</name>
</gene>
<dbReference type="Pfam" id="PF08269">
    <property type="entry name" value="dCache_2"/>
    <property type="match status" value="1"/>
</dbReference>
<organism evidence="2 3">
    <name type="scientific">Methanolobus zinderi</name>
    <dbReference type="NCBI Taxonomy" id="536044"/>
    <lineage>
        <taxon>Archaea</taxon>
        <taxon>Methanobacteriati</taxon>
        <taxon>Methanobacteriota</taxon>
        <taxon>Stenosarchaea group</taxon>
        <taxon>Methanomicrobia</taxon>
        <taxon>Methanosarcinales</taxon>
        <taxon>Methanosarcinaceae</taxon>
        <taxon>Methanolobus</taxon>
    </lineage>
</organism>